<dbReference type="InterPro" id="IPR051676">
    <property type="entry name" value="UPF0053_domain"/>
</dbReference>
<keyword evidence="1 2" id="KW-0472">Membrane</keyword>
<dbReference type="GO" id="GO:0016020">
    <property type="term" value="C:membrane"/>
    <property type="evidence" value="ECO:0007669"/>
    <property type="project" value="UniProtKB-UniRule"/>
</dbReference>
<sequence length="153" mass="16766">MGITLIGIISGAYGGTALSDDMREVLSKVSFLAPYADTLAIILVIGSITYFSIVIGELIPKSLALGNAENIALFVAPIIQIFTTLTLPLVKILSISTNAIIRLLSIKESPEEKFPRMRFTKSLEPPASREYYAGMRPKCTKIFFIILVKELEV</sequence>
<dbReference type="EMBL" id="CP055153">
    <property type="protein sequence ID" value="QMU27860.1"/>
    <property type="molecule type" value="Genomic_DNA"/>
</dbReference>
<evidence type="ECO:0000256" key="2">
    <source>
        <dbReference type="SAM" id="Phobius"/>
    </source>
</evidence>
<accession>A0A7L7L504</accession>
<dbReference type="AlphaFoldDB" id="A0A7L7L504"/>
<feature type="domain" description="CNNM transmembrane" evidence="3">
    <location>
        <begin position="1"/>
        <end position="123"/>
    </location>
</feature>
<dbReference type="Proteomes" id="UP000514509">
    <property type="component" value="Chromosome"/>
</dbReference>
<feature type="transmembrane region" description="Helical" evidence="2">
    <location>
        <begin position="71"/>
        <end position="90"/>
    </location>
</feature>
<evidence type="ECO:0000313" key="4">
    <source>
        <dbReference type="EMBL" id="QMU27860.1"/>
    </source>
</evidence>
<keyword evidence="1 2" id="KW-0812">Transmembrane</keyword>
<keyword evidence="5" id="KW-1185">Reference proteome</keyword>
<dbReference type="Pfam" id="PF01595">
    <property type="entry name" value="CNNM"/>
    <property type="match status" value="1"/>
</dbReference>
<evidence type="ECO:0000256" key="1">
    <source>
        <dbReference type="PROSITE-ProRule" id="PRU01193"/>
    </source>
</evidence>
<evidence type="ECO:0000259" key="3">
    <source>
        <dbReference type="PROSITE" id="PS51846"/>
    </source>
</evidence>
<dbReference type="InterPro" id="IPR002550">
    <property type="entry name" value="CNNM"/>
</dbReference>
<organism evidence="4 5">
    <name type="scientific">Adhaeribacter radiodurans</name>
    <dbReference type="NCBI Taxonomy" id="2745197"/>
    <lineage>
        <taxon>Bacteria</taxon>
        <taxon>Pseudomonadati</taxon>
        <taxon>Bacteroidota</taxon>
        <taxon>Cytophagia</taxon>
        <taxon>Cytophagales</taxon>
        <taxon>Hymenobacteraceae</taxon>
        <taxon>Adhaeribacter</taxon>
    </lineage>
</organism>
<dbReference type="PANTHER" id="PTHR43099:SF5">
    <property type="entry name" value="HLYC_CORC FAMILY TRANSPORTER"/>
    <property type="match status" value="1"/>
</dbReference>
<dbReference type="PROSITE" id="PS51846">
    <property type="entry name" value="CNNM"/>
    <property type="match status" value="1"/>
</dbReference>
<dbReference type="PANTHER" id="PTHR43099">
    <property type="entry name" value="UPF0053 PROTEIN YRKA"/>
    <property type="match status" value="1"/>
</dbReference>
<evidence type="ECO:0000313" key="5">
    <source>
        <dbReference type="Proteomes" id="UP000514509"/>
    </source>
</evidence>
<proteinExistence type="predicted"/>
<dbReference type="KEGG" id="add:HUW48_07310"/>
<name>A0A7L7L504_9BACT</name>
<protein>
    <submittedName>
        <fullName evidence="4">DUF21 domain-containing protein</fullName>
    </submittedName>
</protein>
<reference evidence="4 5" key="1">
    <citation type="submission" date="2020-06" db="EMBL/GenBank/DDBJ databases">
        <authorList>
            <person name="Hwang Y.J."/>
        </authorList>
    </citation>
    <scope>NUCLEOTIDE SEQUENCE [LARGE SCALE GENOMIC DNA]</scope>
    <source>
        <strain evidence="4 5">KUDC8001</strain>
    </source>
</reference>
<keyword evidence="1 2" id="KW-1133">Transmembrane helix</keyword>
<reference evidence="4 5" key="2">
    <citation type="submission" date="2020-08" db="EMBL/GenBank/DDBJ databases">
        <title>Adhaeribacter dokdonensis sp. nov., isolated from the rhizosphere of Elymus tsukushiensis, a plant native to the Dokdo Islands, Republic of Korea.</title>
        <authorList>
            <person name="Ghim S.Y."/>
        </authorList>
    </citation>
    <scope>NUCLEOTIDE SEQUENCE [LARGE SCALE GENOMIC DNA]</scope>
    <source>
        <strain evidence="4 5">KUDC8001</strain>
    </source>
</reference>
<gene>
    <name evidence="4" type="ORF">HUW48_07310</name>
</gene>
<feature type="transmembrane region" description="Helical" evidence="2">
    <location>
        <begin position="38"/>
        <end position="59"/>
    </location>
</feature>